<keyword evidence="2" id="KW-0227">DNA damage</keyword>
<dbReference type="GO" id="GO:0006281">
    <property type="term" value="P:DNA repair"/>
    <property type="evidence" value="ECO:0007669"/>
    <property type="project" value="UniProtKB-KW"/>
</dbReference>
<dbReference type="InterPro" id="IPR036775">
    <property type="entry name" value="DNA_pol_Y-fam_lit_finger_sf"/>
</dbReference>
<dbReference type="SUPFAM" id="SSF56672">
    <property type="entry name" value="DNA/RNA polymerases"/>
    <property type="match status" value="1"/>
</dbReference>
<name>A0A0M4LPV1_9GAMM</name>
<evidence type="ECO:0000313" key="7">
    <source>
        <dbReference type="EMBL" id="ALE01984.1"/>
    </source>
</evidence>
<dbReference type="EMBL" id="CP006911">
    <property type="protein sequence ID" value="ALE01984.1"/>
    <property type="molecule type" value="Genomic_DNA"/>
</dbReference>
<sequence length="426" mass="48270">MNNRTKFALVDCNNFYASCERVFEPKLEGRPIVVLSNNDGCIIARSNEAKALGIKMGVPYFKLKNLITQNGVVVKSSNYPLYGDMSSRVMKVIGEYSPVQEVYSIDESFIDLMRLPLNLMDHMHSLRRRVKSWTGIPVCVGVGSTKVLAKLANRIAKKYPRFDGVFDIDDLSYERYCKLLKSVEVGDLWGIGRQSAKKLNRIGIHTSHDFYQSDVGVIETLLGVNGKKIYKELYGSSCIPIEAIPPARQQIVSSRSFGCDLKDFDELNQALTNLTRKAVNKLNNHQLATTTITVFIYTNPHKKDKPCFHLSKTVGMTTAIQDQSQIIPLVAQILRLIYKPGHSFYKGGLVLGNLTKNYQQQDLFSITQNSQIQTMARQKSNTIRSVNKRFNESIKYASELGNNRWLPRADFKSNRYTTSWTELLVI</sequence>
<protein>
    <submittedName>
        <fullName evidence="7">UmuC protein</fullName>
    </submittedName>
</protein>
<comment type="similarity">
    <text evidence="1">Belongs to the DNA polymerase type-Y family.</text>
</comment>
<dbReference type="GO" id="GO:0003887">
    <property type="term" value="F:DNA-directed DNA polymerase activity"/>
    <property type="evidence" value="ECO:0007669"/>
    <property type="project" value="TreeGrafter"/>
</dbReference>
<dbReference type="CDD" id="cd01700">
    <property type="entry name" value="PolY_Pol_V_umuC"/>
    <property type="match status" value="1"/>
</dbReference>
<dbReference type="InterPro" id="IPR025188">
    <property type="entry name" value="DUF4113"/>
</dbReference>
<dbReference type="RefSeq" id="WP_053820200.1">
    <property type="nucleotide sequence ID" value="NZ_CP006911.1"/>
</dbReference>
<dbReference type="InterPro" id="IPR017961">
    <property type="entry name" value="DNA_pol_Y-fam_little_finger"/>
</dbReference>
<dbReference type="Pfam" id="PF13438">
    <property type="entry name" value="DUF4113"/>
    <property type="match status" value="1"/>
</dbReference>
<dbReference type="PATRIC" id="fig|1125411.7.peg.1009"/>
<evidence type="ECO:0000256" key="5">
    <source>
        <dbReference type="ARBA" id="ARBA00023236"/>
    </source>
</evidence>
<evidence type="ECO:0000256" key="4">
    <source>
        <dbReference type="ARBA" id="ARBA00023204"/>
    </source>
</evidence>
<keyword evidence="5" id="KW-0742">SOS response</keyword>
<feature type="domain" description="UmuC" evidence="6">
    <location>
        <begin position="7"/>
        <end position="192"/>
    </location>
</feature>
<dbReference type="KEGG" id="tsn:W908_05125"/>
<dbReference type="SUPFAM" id="SSF100879">
    <property type="entry name" value="Lesion bypass DNA polymerase (Y-family), little finger domain"/>
    <property type="match status" value="1"/>
</dbReference>
<keyword evidence="8" id="KW-1185">Reference proteome</keyword>
<keyword evidence="4" id="KW-0234">DNA repair</keyword>
<dbReference type="GO" id="GO:0003684">
    <property type="term" value="F:damaged DNA binding"/>
    <property type="evidence" value="ECO:0007669"/>
    <property type="project" value="InterPro"/>
</dbReference>
<dbReference type="Pfam" id="PF11799">
    <property type="entry name" value="IMS_C"/>
    <property type="match status" value="1"/>
</dbReference>
<dbReference type="Gene3D" id="3.40.1170.60">
    <property type="match status" value="1"/>
</dbReference>
<dbReference type="Proteomes" id="UP000068905">
    <property type="component" value="Chromosome"/>
</dbReference>
<evidence type="ECO:0000256" key="3">
    <source>
        <dbReference type="ARBA" id="ARBA00023199"/>
    </source>
</evidence>
<dbReference type="InterPro" id="IPR043502">
    <property type="entry name" value="DNA/RNA_pol_sf"/>
</dbReference>
<dbReference type="Gene3D" id="1.10.150.20">
    <property type="entry name" value="5' to 3' exonuclease, C-terminal subdomain"/>
    <property type="match status" value="1"/>
</dbReference>
<gene>
    <name evidence="7" type="ORF">W908_05125</name>
</gene>
<dbReference type="PANTHER" id="PTHR11076">
    <property type="entry name" value="DNA REPAIR POLYMERASE UMUC / TRANSFERASE FAMILY MEMBER"/>
    <property type="match status" value="1"/>
</dbReference>
<dbReference type="InterPro" id="IPR001126">
    <property type="entry name" value="UmuC"/>
</dbReference>
<dbReference type="GO" id="GO:0009432">
    <property type="term" value="P:SOS response"/>
    <property type="evidence" value="ECO:0007669"/>
    <property type="project" value="UniProtKB-KW"/>
</dbReference>
<accession>A0A0M4LPV1</accession>
<evidence type="ECO:0000313" key="8">
    <source>
        <dbReference type="Proteomes" id="UP000068905"/>
    </source>
</evidence>
<dbReference type="Gene3D" id="3.30.70.270">
    <property type="match status" value="1"/>
</dbReference>
<dbReference type="GO" id="GO:0042276">
    <property type="term" value="P:error-prone translesion synthesis"/>
    <property type="evidence" value="ECO:0007669"/>
    <property type="project" value="TreeGrafter"/>
</dbReference>
<dbReference type="Pfam" id="PF00817">
    <property type="entry name" value="IMS"/>
    <property type="match status" value="1"/>
</dbReference>
<proteinExistence type="inferred from homology"/>
<reference evidence="7 8" key="1">
    <citation type="journal article" date="2015" name="Genome Announc.">
        <title>Genome Sequence of 'Candidatus Thioglobus singularis' Strain PS1, a Mixotroph from the SUP05 Clade of Marine Gammaproteobacteria.</title>
        <authorList>
            <person name="Marshall K.T."/>
            <person name="Morris R.M."/>
        </authorList>
    </citation>
    <scope>NUCLEOTIDE SEQUENCE [LARGE SCALE GENOMIC DNA]</scope>
    <source>
        <strain evidence="7 8">PS1</strain>
    </source>
</reference>
<keyword evidence="3" id="KW-0741">SOS mutagenesis</keyword>
<dbReference type="PROSITE" id="PS50173">
    <property type="entry name" value="UMUC"/>
    <property type="match status" value="1"/>
</dbReference>
<dbReference type="STRING" id="1125411.W908_05125"/>
<dbReference type="PANTHER" id="PTHR11076:SF34">
    <property type="entry name" value="PROTEIN UMUC"/>
    <property type="match status" value="1"/>
</dbReference>
<evidence type="ECO:0000256" key="1">
    <source>
        <dbReference type="ARBA" id="ARBA00010945"/>
    </source>
</evidence>
<dbReference type="OrthoDB" id="9808813at2"/>
<dbReference type="InterPro" id="IPR043128">
    <property type="entry name" value="Rev_trsase/Diguanyl_cyclase"/>
</dbReference>
<dbReference type="InterPro" id="IPR050116">
    <property type="entry name" value="DNA_polymerase-Y"/>
</dbReference>
<evidence type="ECO:0000259" key="6">
    <source>
        <dbReference type="PROSITE" id="PS50173"/>
    </source>
</evidence>
<dbReference type="AlphaFoldDB" id="A0A0M4LPV1"/>
<evidence type="ECO:0000256" key="2">
    <source>
        <dbReference type="ARBA" id="ARBA00022763"/>
    </source>
</evidence>
<dbReference type="GO" id="GO:0005829">
    <property type="term" value="C:cytosol"/>
    <property type="evidence" value="ECO:0007669"/>
    <property type="project" value="TreeGrafter"/>
</dbReference>
<organism evidence="7 8">
    <name type="scientific">Candidatus Pseudothioglobus singularis PS1</name>
    <dbReference type="NCBI Taxonomy" id="1125411"/>
    <lineage>
        <taxon>Bacteria</taxon>
        <taxon>Pseudomonadati</taxon>
        <taxon>Pseudomonadota</taxon>
        <taxon>Gammaproteobacteria</taxon>
        <taxon>Candidatus Pseudothioglobaceae</taxon>
        <taxon>Candidatus Pseudothioglobus</taxon>
    </lineage>
</organism>